<evidence type="ECO:0000256" key="8">
    <source>
        <dbReference type="ARBA" id="ARBA00069102"/>
    </source>
</evidence>
<dbReference type="GeneID" id="29998694"/>
<dbReference type="InterPro" id="IPR036890">
    <property type="entry name" value="HATPase_C_sf"/>
</dbReference>
<gene>
    <name evidence="10" type="primary">dfr</name>
    <name evidence="10" type="ORF">HV04060_47</name>
</gene>
<dbReference type="EMBL" id="LT622864">
    <property type="protein sequence ID" value="SCW21486.1"/>
    <property type="molecule type" value="Genomic_DNA"/>
</dbReference>
<dbReference type="PANTHER" id="PTHR43711:SF13">
    <property type="entry name" value="DRUG SENSORY PROTEIN A"/>
    <property type="match status" value="1"/>
</dbReference>
<dbReference type="SUPFAM" id="SSF55874">
    <property type="entry name" value="ATPase domain of HSP90 chaperone/DNA topoisomerase II/histidine kinase"/>
    <property type="match status" value="1"/>
</dbReference>
<dbReference type="InterPro" id="IPR036097">
    <property type="entry name" value="HisK_dim/P_sf"/>
</dbReference>
<keyword evidence="10" id="KW-0934">Plastid</keyword>
<dbReference type="InterPro" id="IPR005467">
    <property type="entry name" value="His_kinase_dom"/>
</dbReference>
<evidence type="ECO:0000256" key="2">
    <source>
        <dbReference type="ARBA" id="ARBA00004508"/>
    </source>
</evidence>
<dbReference type="SMART" id="SM00387">
    <property type="entry name" value="HATPase_c"/>
    <property type="match status" value="1"/>
</dbReference>
<dbReference type="Gene3D" id="1.10.287.130">
    <property type="match status" value="1"/>
</dbReference>
<evidence type="ECO:0000256" key="7">
    <source>
        <dbReference type="ARBA" id="ARBA00023012"/>
    </source>
</evidence>
<reference evidence="10" key="1">
    <citation type="submission" date="2016-10" db="EMBL/GenBank/DDBJ databases">
        <title>Chloroplast genomes as a tool to resolve red algal phylogenies: a case study in the Nemaliales.</title>
        <authorList>
            <person name="Costa J.F."/>
            <person name="Lin S.M."/>
            <person name="Macaya E.C."/>
            <person name="Fernandez-Garcia C."/>
            <person name="Verbruggen H."/>
        </authorList>
    </citation>
    <scope>NUCLEOTIDE SEQUENCE</scope>
    <source>
        <strain evidence="10">HV04060</strain>
    </source>
</reference>
<comment type="catalytic activity">
    <reaction evidence="1">
        <text>ATP + protein L-histidine = ADP + protein N-phospho-L-histidine.</text>
        <dbReference type="EC" id="2.7.13.3"/>
    </reaction>
</comment>
<comment type="subcellular location">
    <subcellularLocation>
        <location evidence="2">Plastid</location>
        <location evidence="2">Chloroplast membrane</location>
        <topology evidence="2">Multi-pass membrane protein</topology>
    </subcellularLocation>
</comment>
<dbReference type="EC" id="2.7.13.3" evidence="3"/>
<dbReference type="Pfam" id="PF00512">
    <property type="entry name" value="HisKA"/>
    <property type="match status" value="1"/>
</dbReference>
<accession>A0A1G4NSE5</accession>
<dbReference type="SMART" id="SM00091">
    <property type="entry name" value="PAS"/>
    <property type="match status" value="1"/>
</dbReference>
<dbReference type="SUPFAM" id="SSF55785">
    <property type="entry name" value="PYP-like sensor domain (PAS domain)"/>
    <property type="match status" value="1"/>
</dbReference>
<name>A0A1G4NSE5_9FLOR</name>
<dbReference type="GO" id="GO:0000155">
    <property type="term" value="F:phosphorelay sensor kinase activity"/>
    <property type="evidence" value="ECO:0007669"/>
    <property type="project" value="InterPro"/>
</dbReference>
<dbReference type="InterPro" id="IPR003594">
    <property type="entry name" value="HATPase_dom"/>
</dbReference>
<evidence type="ECO:0000256" key="1">
    <source>
        <dbReference type="ARBA" id="ARBA00000085"/>
    </source>
</evidence>
<geneLocation type="chloroplast" evidence="10"/>
<dbReference type="InterPro" id="IPR004358">
    <property type="entry name" value="Sig_transdc_His_kin-like_C"/>
</dbReference>
<dbReference type="FunFam" id="1.10.287.130:FF:000001">
    <property type="entry name" value="Two-component sensor histidine kinase"/>
    <property type="match status" value="1"/>
</dbReference>
<dbReference type="Pfam" id="PF02518">
    <property type="entry name" value="HATPase_c"/>
    <property type="match status" value="1"/>
</dbReference>
<dbReference type="InterPro" id="IPR003661">
    <property type="entry name" value="HisK_dim/P_dom"/>
</dbReference>
<evidence type="ECO:0000256" key="3">
    <source>
        <dbReference type="ARBA" id="ARBA00012438"/>
    </source>
</evidence>
<evidence type="ECO:0000259" key="9">
    <source>
        <dbReference type="PROSITE" id="PS50109"/>
    </source>
</evidence>
<dbReference type="CDD" id="cd00082">
    <property type="entry name" value="HisKA"/>
    <property type="match status" value="1"/>
</dbReference>
<organism evidence="10">
    <name type="scientific">Dichotomaria marginata</name>
    <dbReference type="NCBI Taxonomy" id="268567"/>
    <lineage>
        <taxon>Eukaryota</taxon>
        <taxon>Rhodophyta</taxon>
        <taxon>Florideophyceae</taxon>
        <taxon>Nemaliophycidae</taxon>
        <taxon>Nemaliales</taxon>
        <taxon>Galaxauraceae</taxon>
        <taxon>Dichotomaria</taxon>
    </lineage>
</organism>
<dbReference type="RefSeq" id="YP_009313232.1">
    <property type="nucleotide sequence ID" value="NC_031656.1"/>
</dbReference>
<proteinExistence type="predicted"/>
<dbReference type="InterPro" id="IPR035965">
    <property type="entry name" value="PAS-like_dom_sf"/>
</dbReference>
<dbReference type="AlphaFoldDB" id="A0A1G4NSE5"/>
<dbReference type="SUPFAM" id="SSF47384">
    <property type="entry name" value="Homodimeric domain of signal transducing histidine kinase"/>
    <property type="match status" value="1"/>
</dbReference>
<keyword evidence="7" id="KW-0902">Two-component regulatory system</keyword>
<dbReference type="PRINTS" id="PR00344">
    <property type="entry name" value="BCTRLSENSOR"/>
</dbReference>
<keyword evidence="4" id="KW-0597">Phosphoprotein</keyword>
<dbReference type="PROSITE" id="PS50109">
    <property type="entry name" value="HIS_KIN"/>
    <property type="match status" value="1"/>
</dbReference>
<evidence type="ECO:0000256" key="5">
    <source>
        <dbReference type="ARBA" id="ARBA00022679"/>
    </source>
</evidence>
<sequence length="398" mass="45658">MLNLNFIDIVISLKSIYHRFNQRQKYIEDLLLEKSRLETIISMIADGAILLDRKLNIIFINQSALISFKFLKSSVLGTPFSKYLPENIRNQLIPILNQMIQHSSYDKLNLSTRSLRLKLTSDSIKTFQLMISSVFDSEHHNLTAIGIIIQDITSQIGLDEAKAQFISNVSHELRTPLFNIRSFLETLSEYRNSLTEEQKIDFLEIANQETYRLTCLVNDVLDLSRLESDFLDACELIEFHEIIPPVVQTYQLRASNQCVELLVQISSKIGTINGYTNLLIQVLSNLIGNSLKFTSVDGRILIKVYSLHLDDHYQKNKLSKIRVEIIDEGTGIKIADQKRIFDRFVRLENNVHTLEGTGLGLSIVKNIVDKHKSNIYLYSELGIGSSFWFDLSLLEKKN</sequence>
<dbReference type="GO" id="GO:0031969">
    <property type="term" value="C:chloroplast membrane"/>
    <property type="evidence" value="ECO:0007669"/>
    <property type="project" value="UniProtKB-SubCell"/>
</dbReference>
<dbReference type="Gene3D" id="3.30.450.20">
    <property type="entry name" value="PAS domain"/>
    <property type="match status" value="1"/>
</dbReference>
<evidence type="ECO:0000313" key="10">
    <source>
        <dbReference type="EMBL" id="SCW21486.1"/>
    </source>
</evidence>
<dbReference type="Gene3D" id="3.30.565.10">
    <property type="entry name" value="Histidine kinase-like ATPase, C-terminal domain"/>
    <property type="match status" value="1"/>
</dbReference>
<keyword evidence="6" id="KW-0418">Kinase</keyword>
<evidence type="ECO:0000256" key="6">
    <source>
        <dbReference type="ARBA" id="ARBA00022777"/>
    </source>
</evidence>
<dbReference type="InterPro" id="IPR000014">
    <property type="entry name" value="PAS"/>
</dbReference>
<dbReference type="SMART" id="SM00388">
    <property type="entry name" value="HisKA"/>
    <property type="match status" value="1"/>
</dbReference>
<dbReference type="PANTHER" id="PTHR43711">
    <property type="entry name" value="TWO-COMPONENT HISTIDINE KINASE"/>
    <property type="match status" value="1"/>
</dbReference>
<reference evidence="10" key="2">
    <citation type="submission" date="2016-10" db="EMBL/GenBank/DDBJ databases">
        <authorList>
            <person name="de Groot N.N."/>
        </authorList>
    </citation>
    <scope>NUCLEOTIDE SEQUENCE</scope>
    <source>
        <strain evidence="10">HV04060</strain>
    </source>
</reference>
<dbReference type="InterPro" id="IPR050736">
    <property type="entry name" value="Sensor_HK_Regulatory"/>
</dbReference>
<keyword evidence="5" id="KW-0808">Transferase</keyword>
<evidence type="ECO:0000256" key="4">
    <source>
        <dbReference type="ARBA" id="ARBA00022553"/>
    </source>
</evidence>
<protein>
    <recommendedName>
        <fullName evidence="8">Uncharacterized sensor-like histidine kinase ycf26</fullName>
        <ecNumber evidence="3">2.7.13.3</ecNumber>
    </recommendedName>
</protein>
<keyword evidence="10" id="KW-0150">Chloroplast</keyword>
<feature type="domain" description="Histidine kinase" evidence="9">
    <location>
        <begin position="168"/>
        <end position="395"/>
    </location>
</feature>